<protein>
    <submittedName>
        <fullName evidence="1">Uncharacterized protein</fullName>
    </submittedName>
</protein>
<comment type="caution">
    <text evidence="1">The sequence shown here is derived from an EMBL/GenBank/DDBJ whole genome shotgun (WGS) entry which is preliminary data.</text>
</comment>
<evidence type="ECO:0000313" key="1">
    <source>
        <dbReference type="EMBL" id="MEQ2287680.1"/>
    </source>
</evidence>
<reference evidence="1 2" key="1">
    <citation type="submission" date="2021-06" db="EMBL/GenBank/DDBJ databases">
        <authorList>
            <person name="Palmer J.M."/>
        </authorList>
    </citation>
    <scope>NUCLEOTIDE SEQUENCE [LARGE SCALE GENOMIC DNA]</scope>
    <source>
        <strain evidence="1 2">AS_MEX2019</strain>
        <tissue evidence="1">Muscle</tissue>
    </source>
</reference>
<keyword evidence="2" id="KW-1185">Reference proteome</keyword>
<dbReference type="EMBL" id="JAHRIP010019862">
    <property type="protein sequence ID" value="MEQ2287680.1"/>
    <property type="molecule type" value="Genomic_DNA"/>
</dbReference>
<proteinExistence type="predicted"/>
<organism evidence="1 2">
    <name type="scientific">Ameca splendens</name>
    <dbReference type="NCBI Taxonomy" id="208324"/>
    <lineage>
        <taxon>Eukaryota</taxon>
        <taxon>Metazoa</taxon>
        <taxon>Chordata</taxon>
        <taxon>Craniata</taxon>
        <taxon>Vertebrata</taxon>
        <taxon>Euteleostomi</taxon>
        <taxon>Actinopterygii</taxon>
        <taxon>Neopterygii</taxon>
        <taxon>Teleostei</taxon>
        <taxon>Neoteleostei</taxon>
        <taxon>Acanthomorphata</taxon>
        <taxon>Ovalentaria</taxon>
        <taxon>Atherinomorphae</taxon>
        <taxon>Cyprinodontiformes</taxon>
        <taxon>Goodeidae</taxon>
        <taxon>Ameca</taxon>
    </lineage>
</organism>
<dbReference type="Proteomes" id="UP001469553">
    <property type="component" value="Unassembled WGS sequence"/>
</dbReference>
<evidence type="ECO:0000313" key="2">
    <source>
        <dbReference type="Proteomes" id="UP001469553"/>
    </source>
</evidence>
<sequence length="103" mass="11160">MMYAFLLLNLNDQLCNLSVSSLGNDMLKNKRGRGKESKSSDADKLCMCVCASLSLLSLAVKGEMIRHFLTTPSLPPSSPILFTLSLFSSFVSSAPLSCLSQHT</sequence>
<accession>A0ABV0Y1N4</accession>
<name>A0ABV0Y1N4_9TELE</name>
<gene>
    <name evidence="1" type="ORF">AMECASPLE_015122</name>
</gene>